<dbReference type="EMBL" id="WVTA01000002">
    <property type="protein sequence ID" value="KAK3215871.1"/>
    <property type="molecule type" value="Genomic_DNA"/>
</dbReference>
<name>A0AAN6RLV5_9PLEO</name>
<keyword evidence="3" id="KW-1185">Reference proteome</keyword>
<feature type="compositionally biased region" description="Low complexity" evidence="1">
    <location>
        <begin position="1"/>
        <end position="19"/>
    </location>
</feature>
<feature type="compositionally biased region" description="Pro residues" evidence="1">
    <location>
        <begin position="402"/>
        <end position="416"/>
    </location>
</feature>
<protein>
    <submittedName>
        <fullName evidence="2">Uncharacterized protein</fullName>
    </submittedName>
</protein>
<reference evidence="2 3" key="1">
    <citation type="submission" date="2021-02" db="EMBL/GenBank/DDBJ databases">
        <title>Genome assembly of Pseudopithomyces chartarum.</title>
        <authorList>
            <person name="Jauregui R."/>
            <person name="Singh J."/>
            <person name="Voisey C."/>
        </authorList>
    </citation>
    <scope>NUCLEOTIDE SEQUENCE [LARGE SCALE GENOMIC DNA]</scope>
    <source>
        <strain evidence="2 3">AGR01</strain>
    </source>
</reference>
<evidence type="ECO:0000313" key="3">
    <source>
        <dbReference type="Proteomes" id="UP001280581"/>
    </source>
</evidence>
<feature type="region of interest" description="Disordered" evidence="1">
    <location>
        <begin position="1"/>
        <end position="513"/>
    </location>
</feature>
<feature type="compositionally biased region" description="Polar residues" evidence="1">
    <location>
        <begin position="72"/>
        <end position="83"/>
    </location>
</feature>
<dbReference type="AlphaFoldDB" id="A0AAN6RLV5"/>
<evidence type="ECO:0000313" key="2">
    <source>
        <dbReference type="EMBL" id="KAK3215871.1"/>
    </source>
</evidence>
<gene>
    <name evidence="2" type="ORF">GRF29_8g1341557</name>
</gene>
<comment type="caution">
    <text evidence="2">The sequence shown here is derived from an EMBL/GenBank/DDBJ whole genome shotgun (WGS) entry which is preliminary data.</text>
</comment>
<feature type="compositionally biased region" description="Basic and acidic residues" evidence="1">
    <location>
        <begin position="441"/>
        <end position="451"/>
    </location>
</feature>
<proteinExistence type="predicted"/>
<feature type="compositionally biased region" description="Basic and acidic residues" evidence="1">
    <location>
        <begin position="326"/>
        <end position="336"/>
    </location>
</feature>
<feature type="compositionally biased region" description="Pro residues" evidence="1">
    <location>
        <begin position="263"/>
        <end position="293"/>
    </location>
</feature>
<feature type="compositionally biased region" description="Polar residues" evidence="1">
    <location>
        <begin position="467"/>
        <end position="487"/>
    </location>
</feature>
<feature type="compositionally biased region" description="Polar residues" evidence="1">
    <location>
        <begin position="362"/>
        <end position="373"/>
    </location>
</feature>
<sequence length="513" mass="55325">MERSPPFSQSSPSLPHQLHGSSTGSDAAQDAPSMHPPPRTHSHGAAASHFLARPNDAYGGQTWIDFLRDSGTGASSTGPTVNIHQRPAQPHSHSQPNLHAPLPPLPSDSFQNLDTPRFAFPSRSSSHTAAHSPRSATERKRRLTTADSPFRRPSGIRMHSESQPGTSGNPVVLSSPPAAEAPRRPSIQPPPSTGRRDSDFVLPRWQPDSEEASLQFIVHPPQEAPNIIDLTSDDDDRQMSRFGPFGNPALGGGEEVRVCNPCVPDPNYDPPPQHGQTSPFPPFSPSPLSPHLPPSNALPRGSRSSHRSSQSVGDASRTSHHVQTQRAHDPFTDRRTSYHGATRVADLWPPMQVPPAYDSRSRPQSRSMVNSATRPPLDASAFPEHNNMTGSRRAFFTHRSQPPVPQHPTPAPPPRRQIPEEDECPVCGEELPPKGPDGDESERTQHVEDCIALHSGSTPPRPAATALQPTASEQTSTSLPSQRTRGMSSAAGGFGNGEGASNNRMKLHTRVVG</sequence>
<feature type="compositionally biased region" description="Low complexity" evidence="1">
    <location>
        <begin position="174"/>
        <end position="186"/>
    </location>
</feature>
<accession>A0AAN6RLV5</accession>
<dbReference type="Proteomes" id="UP001280581">
    <property type="component" value="Unassembled WGS sequence"/>
</dbReference>
<organism evidence="2 3">
    <name type="scientific">Pseudopithomyces chartarum</name>
    <dbReference type="NCBI Taxonomy" id="1892770"/>
    <lineage>
        <taxon>Eukaryota</taxon>
        <taxon>Fungi</taxon>
        <taxon>Dikarya</taxon>
        <taxon>Ascomycota</taxon>
        <taxon>Pezizomycotina</taxon>
        <taxon>Dothideomycetes</taxon>
        <taxon>Pleosporomycetidae</taxon>
        <taxon>Pleosporales</taxon>
        <taxon>Massarineae</taxon>
        <taxon>Didymosphaeriaceae</taxon>
        <taxon>Pseudopithomyces</taxon>
    </lineage>
</organism>
<evidence type="ECO:0000256" key="1">
    <source>
        <dbReference type="SAM" id="MobiDB-lite"/>
    </source>
</evidence>